<sequence length="53" mass="5707">MKKISALLMVLGLTFAVAGPAMAESLWCDIKHNYCDTGHDNPVCITARANCPN</sequence>
<accession>A0A1W1Y142</accession>
<feature type="chain" id="PRO_5012054363" evidence="1">
    <location>
        <begin position="24"/>
        <end position="53"/>
    </location>
</feature>
<keyword evidence="3" id="KW-1185">Reference proteome</keyword>
<dbReference type="AlphaFoldDB" id="A0A1W1Y142"/>
<protein>
    <submittedName>
        <fullName evidence="2">Uncharacterized protein</fullName>
    </submittedName>
</protein>
<proteinExistence type="predicted"/>
<reference evidence="2 3" key="1">
    <citation type="submission" date="2017-04" db="EMBL/GenBank/DDBJ databases">
        <authorList>
            <person name="Afonso C.L."/>
            <person name="Miller P.J."/>
            <person name="Scott M.A."/>
            <person name="Spackman E."/>
            <person name="Goraichik I."/>
            <person name="Dimitrov K.M."/>
            <person name="Suarez D.L."/>
            <person name="Swayne D.E."/>
        </authorList>
    </citation>
    <scope>NUCLEOTIDE SEQUENCE [LARGE SCALE GENOMIC DNA]</scope>
    <source>
        <strain evidence="2 3">DSM 23236</strain>
    </source>
</reference>
<evidence type="ECO:0000256" key="1">
    <source>
        <dbReference type="SAM" id="SignalP"/>
    </source>
</evidence>
<name>A0A1W1Y142_9NEIS</name>
<gene>
    <name evidence="2" type="ORF">SAMN02745857_04218</name>
</gene>
<dbReference type="Proteomes" id="UP000192761">
    <property type="component" value="Unassembled WGS sequence"/>
</dbReference>
<organism evidence="2 3">
    <name type="scientific">Andreprevotia lacus DSM 23236</name>
    <dbReference type="NCBI Taxonomy" id="1121001"/>
    <lineage>
        <taxon>Bacteria</taxon>
        <taxon>Pseudomonadati</taxon>
        <taxon>Pseudomonadota</taxon>
        <taxon>Betaproteobacteria</taxon>
        <taxon>Neisseriales</taxon>
        <taxon>Chitinibacteraceae</taxon>
        <taxon>Andreprevotia</taxon>
    </lineage>
</organism>
<dbReference type="RefSeq" id="WP_176217053.1">
    <property type="nucleotide sequence ID" value="NZ_FWXD01000049.1"/>
</dbReference>
<keyword evidence="1" id="KW-0732">Signal</keyword>
<evidence type="ECO:0000313" key="2">
    <source>
        <dbReference type="EMBL" id="SMC29876.1"/>
    </source>
</evidence>
<feature type="signal peptide" evidence="1">
    <location>
        <begin position="1"/>
        <end position="23"/>
    </location>
</feature>
<evidence type="ECO:0000313" key="3">
    <source>
        <dbReference type="Proteomes" id="UP000192761"/>
    </source>
</evidence>
<dbReference type="EMBL" id="FWXD01000049">
    <property type="protein sequence ID" value="SMC29876.1"/>
    <property type="molecule type" value="Genomic_DNA"/>
</dbReference>